<protein>
    <submittedName>
        <fullName evidence="4">Uncharacterized protein</fullName>
    </submittedName>
</protein>
<dbReference type="GO" id="GO:0016491">
    <property type="term" value="F:oxidoreductase activity"/>
    <property type="evidence" value="ECO:0007669"/>
    <property type="project" value="UniProtKB-KW"/>
</dbReference>
<dbReference type="PANTHER" id="PTHR43180:SF63">
    <property type="entry name" value="DEHYDROGENASE_REDUCTASE FAMILY PROTEIN, PUTATIVE (AFU_ORTHOLOGUE AFUA_6G03520)-RELATED"/>
    <property type="match status" value="1"/>
</dbReference>
<dbReference type="PRINTS" id="PR00081">
    <property type="entry name" value="GDHRDH"/>
</dbReference>
<dbReference type="AlphaFoldDB" id="A0A5E8B553"/>
<proteinExistence type="inferred from homology"/>
<comment type="similarity">
    <text evidence="1">Belongs to the short-chain dehydrogenases/reductases (SDR) family.</text>
</comment>
<dbReference type="Pfam" id="PF13561">
    <property type="entry name" value="adh_short_C2"/>
    <property type="match status" value="1"/>
</dbReference>
<gene>
    <name evidence="4" type="ORF">SAPINGB_P001324</name>
</gene>
<sequence>MVNRLSGKNTIITGAAGGIGIETAIQFAIEGANVLLSDINEAGLQKAVEQVKSFLTPELKESLKIEYKVADVSNEEQVKALVAHVESWGGVDVMFNNAGIMHPADDNVLNTENKIWDLTQAINVKGVFYGCKYAIGSILANGKTKASIINTGSFVALMGAATPQIAYTTSKGAVLAMTHELAICYAKQGIRVNALCPGPLNTPLLQEFLDTEDKKVRRTVHLPTGRFGEAIEQAKAVVFLASDESSYITGQDFMVDGGLTKSYVTSLGVPPTGPENMVFGK</sequence>
<evidence type="ECO:0000256" key="2">
    <source>
        <dbReference type="ARBA" id="ARBA00022857"/>
    </source>
</evidence>
<accession>A0A5E8B553</accession>
<evidence type="ECO:0000313" key="4">
    <source>
        <dbReference type="EMBL" id="VVT46661.1"/>
    </source>
</evidence>
<dbReference type="SUPFAM" id="SSF51735">
    <property type="entry name" value="NAD(P)-binding Rossmann-fold domains"/>
    <property type="match status" value="1"/>
</dbReference>
<keyword evidence="5" id="KW-1185">Reference proteome</keyword>
<dbReference type="OrthoDB" id="47007at2759"/>
<dbReference type="PRINTS" id="PR00080">
    <property type="entry name" value="SDRFAMILY"/>
</dbReference>
<dbReference type="PANTHER" id="PTHR43180">
    <property type="entry name" value="3-OXOACYL-(ACYL-CARRIER-PROTEIN) REDUCTASE (AFU_ORTHOLOGUE AFUA_6G11210)"/>
    <property type="match status" value="1"/>
</dbReference>
<organism evidence="4 5">
    <name type="scientific">Magnusiomyces paraingens</name>
    <dbReference type="NCBI Taxonomy" id="2606893"/>
    <lineage>
        <taxon>Eukaryota</taxon>
        <taxon>Fungi</taxon>
        <taxon>Dikarya</taxon>
        <taxon>Ascomycota</taxon>
        <taxon>Saccharomycotina</taxon>
        <taxon>Dipodascomycetes</taxon>
        <taxon>Dipodascales</taxon>
        <taxon>Dipodascaceae</taxon>
        <taxon>Magnusiomyces</taxon>
    </lineage>
</organism>
<dbReference type="FunFam" id="3.40.50.720:FF:000084">
    <property type="entry name" value="Short-chain dehydrogenase reductase"/>
    <property type="match status" value="1"/>
</dbReference>
<dbReference type="CDD" id="cd05233">
    <property type="entry name" value="SDR_c"/>
    <property type="match status" value="1"/>
</dbReference>
<evidence type="ECO:0000313" key="5">
    <source>
        <dbReference type="Proteomes" id="UP000398389"/>
    </source>
</evidence>
<keyword evidence="2" id="KW-0521">NADP</keyword>
<dbReference type="Gene3D" id="3.40.50.720">
    <property type="entry name" value="NAD(P)-binding Rossmann-like Domain"/>
    <property type="match status" value="1"/>
</dbReference>
<dbReference type="InterPro" id="IPR036291">
    <property type="entry name" value="NAD(P)-bd_dom_sf"/>
</dbReference>
<name>A0A5E8B553_9ASCO</name>
<dbReference type="EMBL" id="CABVLU010000001">
    <property type="protein sequence ID" value="VVT46661.1"/>
    <property type="molecule type" value="Genomic_DNA"/>
</dbReference>
<evidence type="ECO:0000256" key="3">
    <source>
        <dbReference type="ARBA" id="ARBA00023002"/>
    </source>
</evidence>
<evidence type="ECO:0000256" key="1">
    <source>
        <dbReference type="ARBA" id="ARBA00006484"/>
    </source>
</evidence>
<reference evidence="4 5" key="1">
    <citation type="submission" date="2019-09" db="EMBL/GenBank/DDBJ databases">
        <authorList>
            <person name="Brejova B."/>
        </authorList>
    </citation>
    <scope>NUCLEOTIDE SEQUENCE [LARGE SCALE GENOMIC DNA]</scope>
</reference>
<keyword evidence="3" id="KW-0560">Oxidoreductase</keyword>
<dbReference type="GeneID" id="43580147"/>
<dbReference type="Proteomes" id="UP000398389">
    <property type="component" value="Unassembled WGS sequence"/>
</dbReference>
<dbReference type="RefSeq" id="XP_031851938.1">
    <property type="nucleotide sequence ID" value="XM_031996047.1"/>
</dbReference>
<dbReference type="InterPro" id="IPR002347">
    <property type="entry name" value="SDR_fam"/>
</dbReference>